<evidence type="ECO:0000313" key="3">
    <source>
        <dbReference type="EMBL" id="UNQ74997.1"/>
    </source>
</evidence>
<feature type="compositionally biased region" description="Acidic residues" evidence="2">
    <location>
        <begin position="56"/>
        <end position="65"/>
    </location>
</feature>
<dbReference type="RefSeq" id="YP_010805690.1">
    <property type="nucleotide sequence ID" value="NC_077174.1"/>
</dbReference>
<organism evidence="3 4">
    <name type="scientific">Fusarium oxysporum mymonavirus 1</name>
    <dbReference type="NCBI Taxonomy" id="2928187"/>
    <lineage>
        <taxon>Viruses</taxon>
        <taxon>Riboviria</taxon>
        <taxon>Orthornavirae</taxon>
        <taxon>Negarnaviricota</taxon>
        <taxon>Haploviricotina</taxon>
        <taxon>Monjiviricetes</taxon>
        <taxon>Mononegavirales</taxon>
        <taxon>Mymonaviridae</taxon>
        <taxon>Hubramonavirus</taxon>
        <taxon>Hubramonavirus fusarii</taxon>
    </lineage>
</organism>
<accession>A0AAX3A7L9</accession>
<sequence length="263" mass="28484">MSDKQAARAGMLPPPEISSKMEEIAEELPDIDFAAAATQLKMSSLKSQAPTKDGGDWADDEEEENKPEKTKGDVAGPTKPARSSTTQKTRGRGQRGRGGGKGSRTARVSAPPKLASVFEQIDQAQLPDPSLNDPVTSEQLDRVSEVSSQVQAQVEDHEDKIERLFTRLEEMEKSHSILLNKHTLLQKEHAGLKAQLDAIKRGPSTEWSLGDTSKPGKPKAPAKSGPSDPRLSERGVEPAPKPLPSTSEGELVAKPTGRRRVKY</sequence>
<name>A0AAX3A7L9_9MONO</name>
<feature type="region of interest" description="Disordered" evidence="2">
    <location>
        <begin position="42"/>
        <end position="115"/>
    </location>
</feature>
<feature type="region of interest" description="Disordered" evidence="2">
    <location>
        <begin position="195"/>
        <end position="263"/>
    </location>
</feature>
<keyword evidence="4" id="KW-1185">Reference proteome</keyword>
<evidence type="ECO:0000256" key="1">
    <source>
        <dbReference type="SAM" id="Coils"/>
    </source>
</evidence>
<keyword evidence="1" id="KW-0175">Coiled coil</keyword>
<protein>
    <submittedName>
        <fullName evidence="3">ORF1</fullName>
    </submittedName>
</protein>
<evidence type="ECO:0000313" key="4">
    <source>
        <dbReference type="Proteomes" id="UP001157397"/>
    </source>
</evidence>
<feature type="region of interest" description="Disordered" evidence="2">
    <location>
        <begin position="1"/>
        <end position="25"/>
    </location>
</feature>
<dbReference type="GeneID" id="80544616"/>
<feature type="compositionally biased region" description="Low complexity" evidence="2">
    <location>
        <begin position="213"/>
        <end position="227"/>
    </location>
</feature>
<dbReference type="EMBL" id="OM049502">
    <property type="protein sequence ID" value="UNQ74997.1"/>
    <property type="molecule type" value="Viral_cRNA"/>
</dbReference>
<evidence type="ECO:0000256" key="2">
    <source>
        <dbReference type="SAM" id="MobiDB-lite"/>
    </source>
</evidence>
<dbReference type="KEGG" id="vg:80544616"/>
<proteinExistence type="predicted"/>
<reference evidence="3 4" key="1">
    <citation type="submission" date="2021-12" db="EMBL/GenBank/DDBJ databases">
        <title>Molecular and Biological Characterization of the First Mymonavirus Identified in Fusarium oxysporum.</title>
        <authorList>
            <person name="Wang J."/>
            <person name="Li S."/>
            <person name="Liu H."/>
        </authorList>
    </citation>
    <scope>NUCLEOTIDE SEQUENCE [LARGE SCALE GENOMIC DNA]</scope>
    <source>
        <strain evidence="3">LJ3-3</strain>
    </source>
</reference>
<dbReference type="Proteomes" id="UP001157397">
    <property type="component" value="Segment"/>
</dbReference>
<feature type="coiled-coil region" evidence="1">
    <location>
        <begin position="140"/>
        <end position="174"/>
    </location>
</feature>